<dbReference type="GO" id="GO:0046872">
    <property type="term" value="F:metal ion binding"/>
    <property type="evidence" value="ECO:0007669"/>
    <property type="project" value="UniProtKB-KW"/>
</dbReference>
<dbReference type="Pfam" id="PF03480">
    <property type="entry name" value="DctP"/>
    <property type="match status" value="1"/>
</dbReference>
<dbReference type="Proteomes" id="UP000199073">
    <property type="component" value="Unassembled WGS sequence"/>
</dbReference>
<evidence type="ECO:0000256" key="1">
    <source>
        <dbReference type="ARBA" id="ARBA00022729"/>
    </source>
</evidence>
<feature type="signal peptide" evidence="3">
    <location>
        <begin position="1"/>
        <end position="25"/>
    </location>
</feature>
<dbReference type="EMBL" id="FNJI01000010">
    <property type="protein sequence ID" value="SDP07335.1"/>
    <property type="molecule type" value="Genomic_DNA"/>
</dbReference>
<dbReference type="STRING" id="91360.SAMN05660330_01723"/>
<dbReference type="GO" id="GO:0031317">
    <property type="term" value="C:tripartite ATP-independent periplasmic transporter complex"/>
    <property type="evidence" value="ECO:0007669"/>
    <property type="project" value="InterPro"/>
</dbReference>
<gene>
    <name evidence="4" type="ORF">SAMN05660330_01723</name>
</gene>
<evidence type="ECO:0000313" key="5">
    <source>
        <dbReference type="Proteomes" id="UP000199073"/>
    </source>
</evidence>
<dbReference type="PANTHER" id="PTHR33376:SF5">
    <property type="entry name" value="EXTRACYTOPLASMIC SOLUTE RECEPTOR PROTEIN"/>
    <property type="match status" value="1"/>
</dbReference>
<dbReference type="Gene3D" id="3.40.190.170">
    <property type="entry name" value="Bacterial extracellular solute-binding protein, family 7"/>
    <property type="match status" value="1"/>
</dbReference>
<organism evidence="4 5">
    <name type="scientific">Desulforhopalus singaporensis</name>
    <dbReference type="NCBI Taxonomy" id="91360"/>
    <lineage>
        <taxon>Bacteria</taxon>
        <taxon>Pseudomonadati</taxon>
        <taxon>Thermodesulfobacteriota</taxon>
        <taxon>Desulfobulbia</taxon>
        <taxon>Desulfobulbales</taxon>
        <taxon>Desulfocapsaceae</taxon>
        <taxon>Desulforhopalus</taxon>
    </lineage>
</organism>
<sequence>MKRNWLVALAMLVTFALLTVTGAQAAKREKFGVDSRHESSTRVKFKPSDEKFRWKMTMPWSKGLLFYDIAVHFCDSVRLATAGRLDIKPFSAGEIVPAMQTFDAVSKGSVQVGHDWAGYWKGKDEGFVPLGDMPFGLDSEGYNIWLYERGGLELAQELYGNFNLQVLPCGQTGQDMGIFSNKRATKMDDFKGMKVRTVGWYMDILNRLGAAATPMPGGEIYLALERGVLDGAEFSAPAITYPMGFDDITKYVLSPGVHQPGSQCYVFFNKDAWNELPEDLQEIVKICAKETQLWSYNWIQNLNSQAMAKLTEKVEIVQMDPETLIEFNNVSQKYINEIKEKNPNAKKIIESQEAFKKDFENWRNARANVTPWSHETYATGRTN</sequence>
<dbReference type="InterPro" id="IPR026289">
    <property type="entry name" value="SBP_TakP-like"/>
</dbReference>
<dbReference type="InterPro" id="IPR018389">
    <property type="entry name" value="DctP_fam"/>
</dbReference>
<evidence type="ECO:0000256" key="2">
    <source>
        <dbReference type="PIRSR" id="PIRSR039026-2"/>
    </source>
</evidence>
<evidence type="ECO:0000256" key="3">
    <source>
        <dbReference type="SAM" id="SignalP"/>
    </source>
</evidence>
<dbReference type="GO" id="GO:0055085">
    <property type="term" value="P:transmembrane transport"/>
    <property type="evidence" value="ECO:0007669"/>
    <property type="project" value="InterPro"/>
</dbReference>
<keyword evidence="1 3" id="KW-0732">Signal</keyword>
<dbReference type="Gene3D" id="3.40.190.10">
    <property type="entry name" value="Periplasmic binding protein-like II"/>
    <property type="match status" value="1"/>
</dbReference>
<keyword evidence="2" id="KW-0479">Metal-binding</keyword>
<reference evidence="4 5" key="1">
    <citation type="submission" date="2016-10" db="EMBL/GenBank/DDBJ databases">
        <authorList>
            <person name="de Groot N.N."/>
        </authorList>
    </citation>
    <scope>NUCLEOTIDE SEQUENCE [LARGE SCALE GENOMIC DNA]</scope>
    <source>
        <strain evidence="4 5">DSM 12130</strain>
    </source>
</reference>
<evidence type="ECO:0000313" key="4">
    <source>
        <dbReference type="EMBL" id="SDP07335.1"/>
    </source>
</evidence>
<feature type="binding site" evidence="2">
    <location>
        <position position="233"/>
    </location>
    <ligand>
        <name>substrate</name>
    </ligand>
</feature>
<feature type="binding site" evidence="2">
    <location>
        <position position="259"/>
    </location>
    <ligand>
        <name>substrate</name>
    </ligand>
</feature>
<protein>
    <submittedName>
        <fullName evidence="4">TRAP-type mannitol/chloroaromatic compound transport system, substrate-binding protein</fullName>
    </submittedName>
</protein>
<accession>A0A1H0PRP4</accession>
<dbReference type="RefSeq" id="WP_092221834.1">
    <property type="nucleotide sequence ID" value="NZ_FNJI01000010.1"/>
</dbReference>
<dbReference type="PANTHER" id="PTHR33376">
    <property type="match status" value="1"/>
</dbReference>
<dbReference type="PIRSF" id="PIRSF039026">
    <property type="entry name" value="SiaP"/>
    <property type="match status" value="1"/>
</dbReference>
<feature type="chain" id="PRO_5011621376" evidence="3">
    <location>
        <begin position="26"/>
        <end position="383"/>
    </location>
</feature>
<dbReference type="AlphaFoldDB" id="A0A1H0PRP4"/>
<dbReference type="NCBIfam" id="NF037995">
    <property type="entry name" value="TRAP_S1"/>
    <property type="match status" value="1"/>
</dbReference>
<feature type="binding site" evidence="2">
    <location>
        <position position="234"/>
    </location>
    <ligand>
        <name>Na(+)</name>
        <dbReference type="ChEBI" id="CHEBI:29101"/>
    </ligand>
</feature>
<proteinExistence type="predicted"/>
<name>A0A1H0PRP4_9BACT</name>
<dbReference type="InterPro" id="IPR038404">
    <property type="entry name" value="TRAP_DctP_sf"/>
</dbReference>
<keyword evidence="5" id="KW-1185">Reference proteome</keyword>
<dbReference type="OrthoDB" id="9769667at2"/>